<accession>A4TY73</accession>
<dbReference type="PANTHER" id="PTHR33495:SF2">
    <property type="entry name" value="ANTI-SIGMA FACTOR ANTAGONIST TM_1081-RELATED"/>
    <property type="match status" value="1"/>
</dbReference>
<protein>
    <recommendedName>
        <fullName evidence="1">STAS domain-containing protein</fullName>
    </recommendedName>
</protein>
<dbReference type="EMBL" id="CU459003">
    <property type="protein sequence ID" value="CAM75580.1"/>
    <property type="molecule type" value="Genomic_DNA"/>
</dbReference>
<dbReference type="GO" id="GO:0043856">
    <property type="term" value="F:anti-sigma factor antagonist activity"/>
    <property type="evidence" value="ECO:0007669"/>
    <property type="project" value="TreeGrafter"/>
</dbReference>
<dbReference type="Gene3D" id="3.30.750.24">
    <property type="entry name" value="STAS domain"/>
    <property type="match status" value="2"/>
</dbReference>
<dbReference type="PROSITE" id="PS50801">
    <property type="entry name" value="STAS"/>
    <property type="match status" value="2"/>
</dbReference>
<dbReference type="PANTHER" id="PTHR33495">
    <property type="entry name" value="ANTI-SIGMA FACTOR ANTAGONIST TM_1081-RELATED-RELATED"/>
    <property type="match status" value="1"/>
</dbReference>
<dbReference type="RefSeq" id="WP_024079478.1">
    <property type="nucleotide sequence ID" value="NZ_CP027527.1"/>
</dbReference>
<dbReference type="InterPro" id="IPR058548">
    <property type="entry name" value="MlaB-like_STAS"/>
</dbReference>
<dbReference type="SUPFAM" id="SSF52091">
    <property type="entry name" value="SpoIIaa-like"/>
    <property type="match status" value="2"/>
</dbReference>
<dbReference type="CDD" id="cd07043">
    <property type="entry name" value="STAS_anti-anti-sigma_factors"/>
    <property type="match status" value="2"/>
</dbReference>
<evidence type="ECO:0000313" key="2">
    <source>
        <dbReference type="EMBL" id="CAM75580.1"/>
    </source>
</evidence>
<dbReference type="Pfam" id="PF13466">
    <property type="entry name" value="STAS_2"/>
    <property type="match status" value="2"/>
</dbReference>
<reference evidence="2" key="1">
    <citation type="journal article" date="2007" name="J. Bacteriol.">
        <title>Comparative genome analysis of four magnetotactic bacteria reveals a complex set of group-specific genes implicated in magnetosome biomineralization and function.</title>
        <authorList>
            <person name="Richter M."/>
            <person name="Kube M."/>
            <person name="Bazylinski D.A."/>
            <person name="Lombardot T."/>
            <person name="Gloeckner F.O."/>
            <person name="Reinhardt R."/>
            <person name="Schueler D."/>
        </authorList>
    </citation>
    <scope>NUCLEOTIDE SEQUENCE</scope>
    <source>
        <strain evidence="2">MSR-1</strain>
    </source>
</reference>
<feature type="domain" description="STAS" evidence="1">
    <location>
        <begin position="14"/>
        <end position="93"/>
    </location>
</feature>
<evidence type="ECO:0000259" key="1">
    <source>
        <dbReference type="PROSITE" id="PS50801"/>
    </source>
</evidence>
<feature type="domain" description="STAS" evidence="1">
    <location>
        <begin position="132"/>
        <end position="215"/>
    </location>
</feature>
<gene>
    <name evidence="2" type="ORF">MGR_3430</name>
</gene>
<dbReference type="AlphaFoldDB" id="A4TY73"/>
<proteinExistence type="predicted"/>
<dbReference type="InterPro" id="IPR036513">
    <property type="entry name" value="STAS_dom_sf"/>
</dbReference>
<sequence>MDIQTFAQTDGLRFSLKGSLSFRDKDAFSPILNAANGPTGQIVAVDLSELENVDSFGIGLFLLANEQAAAAGVRLHLLNPRGNVARVFELANLEAVLHLSKPIAHQPVPARRGGIGFRRLPDAADGSPCAGFSGRLVFAEHGNFQEIIETLLGAGGPRMVLDLHELEFMDSAGLSMIMIAREEAESRNMELVLRNPRGPVAQLLSLSALDFMVEV</sequence>
<dbReference type="InterPro" id="IPR002645">
    <property type="entry name" value="STAS_dom"/>
</dbReference>
<name>A4TY73_9PROT</name>
<organism evidence="2">
    <name type="scientific">Magnetospirillum gryphiswaldense</name>
    <dbReference type="NCBI Taxonomy" id="55518"/>
    <lineage>
        <taxon>Bacteria</taxon>
        <taxon>Pseudomonadati</taxon>
        <taxon>Pseudomonadota</taxon>
        <taxon>Alphaproteobacteria</taxon>
        <taxon>Rhodospirillales</taxon>
        <taxon>Rhodospirillaceae</taxon>
        <taxon>Magnetospirillum</taxon>
    </lineage>
</organism>